<keyword evidence="3" id="KW-1185">Reference proteome</keyword>
<proteinExistence type="predicted"/>
<dbReference type="SMART" id="SM00213">
    <property type="entry name" value="UBQ"/>
    <property type="match status" value="1"/>
</dbReference>
<dbReference type="InterPro" id="IPR029071">
    <property type="entry name" value="Ubiquitin-like_domsf"/>
</dbReference>
<feature type="domain" description="Ubiquitin-like" evidence="2">
    <location>
        <begin position="35"/>
        <end position="93"/>
    </location>
</feature>
<sequence>MPRRVYSGYRIVRNAPNLKDGRAVWGQLPVADAEMQIFVETPTGRTIALKVERRATTEDVKANVQGKEGIPPDQQHLIFVDRQLEDGHALADCTTTKRPPCAWRACGVASSPSSTSSPASPSSLPAGPEMQLRQEDLSQVLCSPAPPRCLLPQEVQPHRQPAGSHLPEEGQTRAFHPLFLGRQGGLLHESQGPGASVSLSLKNNSNKCTKFEAGPDKR</sequence>
<feature type="compositionally biased region" description="Basic and acidic residues" evidence="1">
    <location>
        <begin position="209"/>
        <end position="218"/>
    </location>
</feature>
<accession>A0ABM3NLB7</accession>
<dbReference type="PANTHER" id="PTHR10666">
    <property type="entry name" value="UBIQUITIN"/>
    <property type="match status" value="1"/>
</dbReference>
<reference evidence="4" key="1">
    <citation type="submission" date="2025-08" db="UniProtKB">
        <authorList>
            <consortium name="RefSeq"/>
        </authorList>
    </citation>
    <scope>IDENTIFICATION</scope>
    <source>
        <tissue evidence="4">Blood</tissue>
    </source>
</reference>
<dbReference type="InterPro" id="IPR050158">
    <property type="entry name" value="Ubiquitin_ubiquitin-like"/>
</dbReference>
<dbReference type="Proteomes" id="UP001652583">
    <property type="component" value="Chromosome D4"/>
</dbReference>
<dbReference type="InterPro" id="IPR019956">
    <property type="entry name" value="Ubiquitin_dom"/>
</dbReference>
<dbReference type="SUPFAM" id="SSF54236">
    <property type="entry name" value="Ubiquitin-like"/>
    <property type="match status" value="1"/>
</dbReference>
<dbReference type="GeneID" id="128312005"/>
<dbReference type="RefSeq" id="XP_053060231.1">
    <property type="nucleotide sequence ID" value="XM_053204256.1"/>
</dbReference>
<dbReference type="Gene3D" id="3.10.20.90">
    <property type="entry name" value="Phosphatidylinositol 3-kinase Catalytic Subunit, Chain A, domain 1"/>
    <property type="match status" value="1"/>
</dbReference>
<dbReference type="PRINTS" id="PR00348">
    <property type="entry name" value="UBIQUITIN"/>
</dbReference>
<feature type="region of interest" description="Disordered" evidence="1">
    <location>
        <begin position="184"/>
        <end position="218"/>
    </location>
</feature>
<dbReference type="InterPro" id="IPR000626">
    <property type="entry name" value="Ubiquitin-like_dom"/>
</dbReference>
<name>A0ABM3NLB7_ACIJB</name>
<evidence type="ECO:0000259" key="2">
    <source>
        <dbReference type="PROSITE" id="PS50053"/>
    </source>
</evidence>
<evidence type="ECO:0000313" key="3">
    <source>
        <dbReference type="Proteomes" id="UP001652583"/>
    </source>
</evidence>
<feature type="compositionally biased region" description="Low complexity" evidence="1">
    <location>
        <begin position="109"/>
        <end position="128"/>
    </location>
</feature>
<dbReference type="Pfam" id="PF00240">
    <property type="entry name" value="ubiquitin"/>
    <property type="match status" value="1"/>
</dbReference>
<organism evidence="3 4">
    <name type="scientific">Acinonyx jubatus</name>
    <name type="common">Cheetah</name>
    <dbReference type="NCBI Taxonomy" id="32536"/>
    <lineage>
        <taxon>Eukaryota</taxon>
        <taxon>Metazoa</taxon>
        <taxon>Chordata</taxon>
        <taxon>Craniata</taxon>
        <taxon>Vertebrata</taxon>
        <taxon>Euteleostomi</taxon>
        <taxon>Mammalia</taxon>
        <taxon>Eutheria</taxon>
        <taxon>Laurasiatheria</taxon>
        <taxon>Carnivora</taxon>
        <taxon>Feliformia</taxon>
        <taxon>Felidae</taxon>
        <taxon>Felinae</taxon>
        <taxon>Acinonyx</taxon>
    </lineage>
</organism>
<feature type="region of interest" description="Disordered" evidence="1">
    <location>
        <begin position="108"/>
        <end position="128"/>
    </location>
</feature>
<dbReference type="PROSITE" id="PS50053">
    <property type="entry name" value="UBIQUITIN_2"/>
    <property type="match status" value="1"/>
</dbReference>
<evidence type="ECO:0000313" key="4">
    <source>
        <dbReference type="RefSeq" id="XP_053060231.1"/>
    </source>
</evidence>
<protein>
    <submittedName>
        <fullName evidence="4">Uncharacterized protein LOC128312005</fullName>
    </submittedName>
</protein>
<feature type="compositionally biased region" description="Low complexity" evidence="1">
    <location>
        <begin position="198"/>
        <end position="207"/>
    </location>
</feature>
<gene>
    <name evidence="4" type="primary">LOC128312005</name>
</gene>
<evidence type="ECO:0000256" key="1">
    <source>
        <dbReference type="SAM" id="MobiDB-lite"/>
    </source>
</evidence>